<evidence type="ECO:0000313" key="8">
    <source>
        <dbReference type="Proteomes" id="UP000305654"/>
    </source>
</evidence>
<dbReference type="InterPro" id="IPR039424">
    <property type="entry name" value="SBP_5"/>
</dbReference>
<dbReference type="CDD" id="cd08513">
    <property type="entry name" value="PBP2_thermophilic_Hb8_like"/>
    <property type="match status" value="1"/>
</dbReference>
<keyword evidence="5" id="KW-0812">Transmembrane</keyword>
<dbReference type="Proteomes" id="UP000305654">
    <property type="component" value="Unassembled WGS sequence"/>
</dbReference>
<evidence type="ECO:0000256" key="2">
    <source>
        <dbReference type="ARBA" id="ARBA00005695"/>
    </source>
</evidence>
<dbReference type="InterPro" id="IPR000914">
    <property type="entry name" value="SBP_5_dom"/>
</dbReference>
<dbReference type="PANTHER" id="PTHR30290:SF10">
    <property type="entry name" value="PERIPLASMIC OLIGOPEPTIDE-BINDING PROTEIN-RELATED"/>
    <property type="match status" value="1"/>
</dbReference>
<evidence type="ECO:0000256" key="5">
    <source>
        <dbReference type="SAM" id="Phobius"/>
    </source>
</evidence>
<dbReference type="SUPFAM" id="SSF53850">
    <property type="entry name" value="Periplasmic binding protein-like II"/>
    <property type="match status" value="1"/>
</dbReference>
<keyword evidence="3" id="KW-0813">Transport</keyword>
<dbReference type="GO" id="GO:1904680">
    <property type="term" value="F:peptide transmembrane transporter activity"/>
    <property type="evidence" value="ECO:0007669"/>
    <property type="project" value="TreeGrafter"/>
</dbReference>
<comment type="subcellular location">
    <subcellularLocation>
        <location evidence="1">Periplasm</location>
    </subcellularLocation>
</comment>
<dbReference type="EMBL" id="VCDI01000001">
    <property type="protein sequence ID" value="TLU73812.1"/>
    <property type="molecule type" value="Genomic_DNA"/>
</dbReference>
<evidence type="ECO:0000259" key="6">
    <source>
        <dbReference type="Pfam" id="PF00496"/>
    </source>
</evidence>
<name>A0A5R9J8A4_9PROT</name>
<organism evidence="7 8">
    <name type="scientific">Lichenicoccus roseus</name>
    <dbReference type="NCBI Taxonomy" id="2683649"/>
    <lineage>
        <taxon>Bacteria</taxon>
        <taxon>Pseudomonadati</taxon>
        <taxon>Pseudomonadota</taxon>
        <taxon>Alphaproteobacteria</taxon>
        <taxon>Acetobacterales</taxon>
        <taxon>Acetobacteraceae</taxon>
        <taxon>Lichenicoccus</taxon>
    </lineage>
</organism>
<keyword evidence="5" id="KW-1133">Transmembrane helix</keyword>
<reference evidence="7 8" key="1">
    <citation type="submission" date="2019-05" db="EMBL/GenBank/DDBJ databases">
        <authorList>
            <person name="Pankratov T."/>
            <person name="Grouzdev D."/>
        </authorList>
    </citation>
    <scope>NUCLEOTIDE SEQUENCE [LARGE SCALE GENOMIC DNA]</scope>
    <source>
        <strain evidence="7 8">KEBCLARHB70R</strain>
    </source>
</reference>
<accession>A0A5R9J8A4</accession>
<sequence>MRPGAPGCGKAATPGFGRSCCPRCRQRCVAPWTWQGRRRKRGLVRVSSLFLAALVGLLLPGVAVATTAGCGTVVLPSGLGLSAPGAVTSLNPLLTTSVYNLEVSNQIYRPLIWLDRHLEFDPTRSLASAVATPDGGHSWRFTLHSWQWSDGIPVTPDDVAFTFELIRKIGPGYVKYGIGGIPDYIQDVRATGPHEVTLTLNHAANPDWFLRLGLGGLPVLPSHVYRGLSLRDMRMRQTDPSLFRVSDGPFLVDEFAVGRYLALVPNPRYGGTPPKLRRLVIDFLEGGSPLQALRSGEIDAADIPYNLWDLATALPNLHTIRLGGGFSYDAMILNFRSSGAPFLRDVRVRQAMTLAIDENEIISLVFHGQSTPIHGPVPPAMAKLLSPLAMSGYPRMQFSPQRARALLNEAGWHPGPDGIRSRDGHRLQFEVEATSGIPTLLTYLQIVQRNFAAVGIAMDIRAIDFNEMISTLQGNGHDWDAAVLGWTVEGFPDSQEFFSSNGAQNYGHYEDKTMDALNAAVVQAAGHQALDAAQDYAAEQQPFLFLPAGEVSVLARPELHGIAKMTSPNGNWSPELLTLSGNMACPSQVAATR</sequence>
<evidence type="ECO:0000256" key="3">
    <source>
        <dbReference type="ARBA" id="ARBA00022448"/>
    </source>
</evidence>
<dbReference type="Gene3D" id="3.40.190.10">
    <property type="entry name" value="Periplasmic binding protein-like II"/>
    <property type="match status" value="1"/>
</dbReference>
<evidence type="ECO:0000313" key="7">
    <source>
        <dbReference type="EMBL" id="TLU73812.1"/>
    </source>
</evidence>
<keyword evidence="8" id="KW-1185">Reference proteome</keyword>
<dbReference type="GO" id="GO:0043190">
    <property type="term" value="C:ATP-binding cassette (ABC) transporter complex"/>
    <property type="evidence" value="ECO:0007669"/>
    <property type="project" value="InterPro"/>
</dbReference>
<feature type="domain" description="Solute-binding protein family 5" evidence="6">
    <location>
        <begin position="125"/>
        <end position="501"/>
    </location>
</feature>
<dbReference type="PIRSF" id="PIRSF002741">
    <property type="entry name" value="MppA"/>
    <property type="match status" value="1"/>
</dbReference>
<dbReference type="OrthoDB" id="9803988at2"/>
<comment type="caution">
    <text evidence="7">The sequence shown here is derived from an EMBL/GenBank/DDBJ whole genome shotgun (WGS) entry which is preliminary data.</text>
</comment>
<feature type="transmembrane region" description="Helical" evidence="5">
    <location>
        <begin position="43"/>
        <end position="65"/>
    </location>
</feature>
<gene>
    <name evidence="7" type="ORF">FE263_00820</name>
</gene>
<keyword evidence="4" id="KW-0732">Signal</keyword>
<dbReference type="Pfam" id="PF00496">
    <property type="entry name" value="SBP_bac_5"/>
    <property type="match status" value="1"/>
</dbReference>
<evidence type="ECO:0000256" key="4">
    <source>
        <dbReference type="ARBA" id="ARBA00022729"/>
    </source>
</evidence>
<proteinExistence type="inferred from homology"/>
<dbReference type="Gene3D" id="3.10.105.10">
    <property type="entry name" value="Dipeptide-binding Protein, Domain 3"/>
    <property type="match status" value="1"/>
</dbReference>
<comment type="similarity">
    <text evidence="2">Belongs to the bacterial solute-binding protein 5 family.</text>
</comment>
<dbReference type="GO" id="GO:0015833">
    <property type="term" value="P:peptide transport"/>
    <property type="evidence" value="ECO:0007669"/>
    <property type="project" value="TreeGrafter"/>
</dbReference>
<dbReference type="AlphaFoldDB" id="A0A5R9J8A4"/>
<dbReference type="InterPro" id="IPR030678">
    <property type="entry name" value="Peptide/Ni-bd"/>
</dbReference>
<protein>
    <submittedName>
        <fullName evidence="7">Peptide ABC transporter substrate-binding protein</fullName>
    </submittedName>
</protein>
<keyword evidence="5" id="KW-0472">Membrane</keyword>
<dbReference type="GO" id="GO:0030288">
    <property type="term" value="C:outer membrane-bounded periplasmic space"/>
    <property type="evidence" value="ECO:0007669"/>
    <property type="project" value="UniProtKB-ARBA"/>
</dbReference>
<dbReference type="PANTHER" id="PTHR30290">
    <property type="entry name" value="PERIPLASMIC BINDING COMPONENT OF ABC TRANSPORTER"/>
    <property type="match status" value="1"/>
</dbReference>
<evidence type="ECO:0000256" key="1">
    <source>
        <dbReference type="ARBA" id="ARBA00004418"/>
    </source>
</evidence>